<evidence type="ECO:0000313" key="2">
    <source>
        <dbReference type="Proteomes" id="UP000570514"/>
    </source>
</evidence>
<sequence length="35" mass="3975">MLIAQLCIRQDLELLTADRDFDAIAAQSVLRVWEG</sequence>
<name>A0A846N5L4_9PROT</name>
<proteinExistence type="predicted"/>
<dbReference type="RefSeq" id="WP_167085054.1">
    <property type="nucleotide sequence ID" value="NZ_BAAADC010000001.1"/>
</dbReference>
<dbReference type="Proteomes" id="UP000570514">
    <property type="component" value="Unassembled WGS sequence"/>
</dbReference>
<comment type="caution">
    <text evidence="1">The sequence shown here is derived from an EMBL/GenBank/DDBJ whole genome shotgun (WGS) entry which is preliminary data.</text>
</comment>
<organism evidence="1 2">
    <name type="scientific">Rhizomicrobium palustre</name>
    <dbReference type="NCBI Taxonomy" id="189966"/>
    <lineage>
        <taxon>Bacteria</taxon>
        <taxon>Pseudomonadati</taxon>
        <taxon>Pseudomonadota</taxon>
        <taxon>Alphaproteobacteria</taxon>
        <taxon>Micropepsales</taxon>
        <taxon>Micropepsaceae</taxon>
        <taxon>Rhizomicrobium</taxon>
    </lineage>
</organism>
<accession>A0A846N5L4</accession>
<gene>
    <name evidence="1" type="ORF">FHS83_003789</name>
</gene>
<keyword evidence="2" id="KW-1185">Reference proteome</keyword>
<dbReference type="Gene3D" id="3.40.50.1010">
    <property type="entry name" value="5'-nuclease"/>
    <property type="match status" value="1"/>
</dbReference>
<reference evidence="1 2" key="1">
    <citation type="submission" date="2020-03" db="EMBL/GenBank/DDBJ databases">
        <title>Genomic Encyclopedia of Type Strains, Phase IV (KMG-IV): sequencing the most valuable type-strain genomes for metagenomic binning, comparative biology and taxonomic classification.</title>
        <authorList>
            <person name="Goeker M."/>
        </authorList>
    </citation>
    <scope>NUCLEOTIDE SEQUENCE [LARGE SCALE GENOMIC DNA]</scope>
    <source>
        <strain evidence="1 2">DSM 19867</strain>
    </source>
</reference>
<dbReference type="EMBL" id="JAASRM010000001">
    <property type="protein sequence ID" value="NIK90471.1"/>
    <property type="molecule type" value="Genomic_DNA"/>
</dbReference>
<evidence type="ECO:0000313" key="1">
    <source>
        <dbReference type="EMBL" id="NIK90471.1"/>
    </source>
</evidence>
<protein>
    <submittedName>
        <fullName evidence="1">Putative nucleic acid-binding protein</fullName>
    </submittedName>
</protein>
<dbReference type="AlphaFoldDB" id="A0A846N5L4"/>